<proteinExistence type="predicted"/>
<keyword evidence="1" id="KW-0547">Nucleotide-binding</keyword>
<dbReference type="GeneID" id="41594123"/>
<dbReference type="Gene3D" id="3.40.50.300">
    <property type="entry name" value="P-loop containing nucleotide triphosphate hydrolases"/>
    <property type="match status" value="1"/>
</dbReference>
<dbReference type="GO" id="GO:0005524">
    <property type="term" value="F:ATP binding"/>
    <property type="evidence" value="ECO:0007669"/>
    <property type="project" value="UniProtKB-KW"/>
</dbReference>
<dbReference type="InterPro" id="IPR017871">
    <property type="entry name" value="ABC_transporter-like_CS"/>
</dbReference>
<evidence type="ECO:0000256" key="1">
    <source>
        <dbReference type="ARBA" id="ARBA00022741"/>
    </source>
</evidence>
<accession>A0A2K5ANJ5</accession>
<keyword evidence="5" id="KW-1185">Reference proteome</keyword>
<dbReference type="Proteomes" id="UP000236248">
    <property type="component" value="Chromosome NCAV"/>
</dbReference>
<dbReference type="AlphaFoldDB" id="A0A2K5ANJ5"/>
<dbReference type="InterPro" id="IPR027417">
    <property type="entry name" value="P-loop_NTPase"/>
</dbReference>
<dbReference type="KEGG" id="ncv:NCAV_0017"/>
<feature type="domain" description="ABC transporter" evidence="3">
    <location>
        <begin position="17"/>
        <end position="238"/>
    </location>
</feature>
<dbReference type="RefSeq" id="WP_148695086.1">
    <property type="nucleotide sequence ID" value="NZ_LT981265.1"/>
</dbReference>
<dbReference type="GO" id="GO:0005886">
    <property type="term" value="C:plasma membrane"/>
    <property type="evidence" value="ECO:0007669"/>
    <property type="project" value="TreeGrafter"/>
</dbReference>
<organism evidence="4 5">
    <name type="scientific">Candidatus Nitrosocaldus cavascurensis</name>
    <dbReference type="NCBI Taxonomy" id="2058097"/>
    <lineage>
        <taxon>Archaea</taxon>
        <taxon>Nitrososphaerota</taxon>
        <taxon>Nitrososphaeria</taxon>
        <taxon>Candidatus Nitrosocaldales</taxon>
        <taxon>Candidatus Nitrosocaldaceae</taxon>
        <taxon>Candidatus Nitrosocaldus</taxon>
    </lineage>
</organism>
<dbReference type="Pfam" id="PF00005">
    <property type="entry name" value="ABC_tran"/>
    <property type="match status" value="1"/>
</dbReference>
<dbReference type="SMART" id="SM00382">
    <property type="entry name" value="AAA"/>
    <property type="match status" value="1"/>
</dbReference>
<protein>
    <submittedName>
        <fullName evidence="4">ABC-type phosphate/phosphonate transport system, ATPase component</fullName>
    </submittedName>
</protein>
<dbReference type="InterPro" id="IPR003593">
    <property type="entry name" value="AAA+_ATPase"/>
</dbReference>
<reference evidence="5" key="1">
    <citation type="submission" date="2018-01" db="EMBL/GenBank/DDBJ databases">
        <authorList>
            <person name="Kerou L M."/>
        </authorList>
    </citation>
    <scope>NUCLEOTIDE SEQUENCE [LARGE SCALE GENOMIC DNA]</scope>
    <source>
        <strain evidence="5">SCU2</strain>
    </source>
</reference>
<evidence type="ECO:0000256" key="2">
    <source>
        <dbReference type="ARBA" id="ARBA00022840"/>
    </source>
</evidence>
<dbReference type="EMBL" id="LT981265">
    <property type="protein sequence ID" value="SPC33217.1"/>
    <property type="molecule type" value="Genomic_DNA"/>
</dbReference>
<dbReference type="InterPro" id="IPR003439">
    <property type="entry name" value="ABC_transporter-like_ATP-bd"/>
</dbReference>
<dbReference type="GO" id="GO:0022857">
    <property type="term" value="F:transmembrane transporter activity"/>
    <property type="evidence" value="ECO:0007669"/>
    <property type="project" value="TreeGrafter"/>
</dbReference>
<evidence type="ECO:0000313" key="5">
    <source>
        <dbReference type="Proteomes" id="UP000236248"/>
    </source>
</evidence>
<keyword evidence="2" id="KW-0067">ATP-binding</keyword>
<dbReference type="PROSITE" id="PS00211">
    <property type="entry name" value="ABC_TRANSPORTER_1"/>
    <property type="match status" value="1"/>
</dbReference>
<sequence length="239" mass="26323">MIVQGREDASVGSIYAVETIAVAYGYSNRSILFDNVNLAVERGKSIALMGRSGSGKSTLLRIINGSIRPIRGMVRVLGVEVYGKYSNGLRRRVAYIPQSLGLVNNATVLENVLLARAADSPFRALLGLWRKEDVDGAMSILKSIGLYEKARSKVNMLSGGERQRVAIARALMQGARVVLADEPVSNLDQDNARSILDIFKEMGRRNSTSSIIVMHDRALAEEYADEAYMLADRMLSRLW</sequence>
<dbReference type="InterPro" id="IPR015854">
    <property type="entry name" value="ABC_transpr_LolD-like"/>
</dbReference>
<dbReference type="PANTHER" id="PTHR24220">
    <property type="entry name" value="IMPORT ATP-BINDING PROTEIN"/>
    <property type="match status" value="1"/>
</dbReference>
<dbReference type="PANTHER" id="PTHR24220:SF659">
    <property type="entry name" value="TRANSPORTER, PUTATIVE-RELATED"/>
    <property type="match status" value="1"/>
</dbReference>
<evidence type="ECO:0000313" key="4">
    <source>
        <dbReference type="EMBL" id="SPC33217.1"/>
    </source>
</evidence>
<name>A0A2K5ANJ5_9ARCH</name>
<dbReference type="PROSITE" id="PS50893">
    <property type="entry name" value="ABC_TRANSPORTER_2"/>
    <property type="match status" value="1"/>
</dbReference>
<evidence type="ECO:0000259" key="3">
    <source>
        <dbReference type="PROSITE" id="PS50893"/>
    </source>
</evidence>
<dbReference type="GO" id="GO:0016887">
    <property type="term" value="F:ATP hydrolysis activity"/>
    <property type="evidence" value="ECO:0007669"/>
    <property type="project" value="InterPro"/>
</dbReference>
<dbReference type="SUPFAM" id="SSF52540">
    <property type="entry name" value="P-loop containing nucleoside triphosphate hydrolases"/>
    <property type="match status" value="1"/>
</dbReference>
<gene>
    <name evidence="4" type="ORF">NCAV_0017</name>
</gene>